<dbReference type="EMBL" id="CP073809">
    <property type="protein sequence ID" value="UTH14761.1"/>
    <property type="molecule type" value="Genomic_DNA"/>
</dbReference>
<dbReference type="AlphaFoldDB" id="A0A9Q9BS86"/>
<reference evidence="2" key="1">
    <citation type="submission" date="2021-04" db="EMBL/GenBank/DDBJ databases">
        <title>Complete Genome Sequences of Macrococcus spp. from dog and cattle.</title>
        <authorList>
            <person name="Schwendener S."/>
            <person name="Perreten V."/>
        </authorList>
    </citation>
    <scope>NUCLEOTIDE SEQUENCE</scope>
    <source>
        <strain evidence="2">Epi0143-OL</strain>
    </source>
</reference>
<sequence length="603" mass="69497">MPKKNNKESYWIEREKDNLTVEMMKDAQVSAEMKRILENAMNTCQKEIESFYARYADKEGVSVAEARKLVSEYDVIAHEAMAKQYVKDKDFSDEANKRLRLYNVSMRINREELLLTALNTHLIAATNDVQHTMDDYLNDGAVRELKRQAGLLGNISVQQKDIHAIVNASYYDATWSERLWDNMDEVRKVVDETVINTVLRGRHPKEGIKRLRELTGRSEYEARRLLISEVSRVQTEAQKISYKEQDIMQYKYLSVIDDRTTDICRGLNGKVFDVADMKVGINAPPTHALCRSTTIPYKRKSAIDWEDKEDGELFIDDEQIEAEADSENDEVLDDIDDIMNRIDKMDNQDTQTVKQAIEKAEQNRPPTLTEMHRKGLNDEQQQKVLEQLNKADRRAVQLFNQYGDVKIVVSENEESAYYNTEKHAIYINPKYMDYGIDGSDVSEYARTLFHEIGHVIDSEYANQIGLGRNMRAAAVMFNDEDESLSDIAAEEWQAIVEKTMKKHSVNEDKAYIILAKKYNAKDSAYWLSISSLVDGVTKGERHFGYGHGPEYWEDDYPVGIEIFAELFSLLITNLKAYAYFASVFPETVAMFERMIKYMLGGGK</sequence>
<dbReference type="KEGG" id="mequ:KFV11_05265"/>
<gene>
    <name evidence="2" type="ORF">KFV11_05265</name>
</gene>
<dbReference type="Proteomes" id="UP001057381">
    <property type="component" value="Chromosome"/>
</dbReference>
<dbReference type="GO" id="GO:0008237">
    <property type="term" value="F:metallopeptidase activity"/>
    <property type="evidence" value="ECO:0007669"/>
    <property type="project" value="InterPro"/>
</dbReference>
<evidence type="ECO:0000313" key="2">
    <source>
        <dbReference type="EMBL" id="UTH14761.1"/>
    </source>
</evidence>
<dbReference type="InterPro" id="IPR024079">
    <property type="entry name" value="MetalloPept_cat_dom_sf"/>
</dbReference>
<name>A0A9Q9BS86_9STAP</name>
<dbReference type="Gene3D" id="3.40.390.10">
    <property type="entry name" value="Collagenase (Catalytic Domain)"/>
    <property type="match status" value="1"/>
</dbReference>
<accession>A0A9Q9BS86</accession>
<dbReference type="NCBIfam" id="TIGR01641">
    <property type="entry name" value="phageSPP1_gp7"/>
    <property type="match status" value="1"/>
</dbReference>
<protein>
    <submittedName>
        <fullName evidence="2">Minor capsid protein</fullName>
    </submittedName>
</protein>
<proteinExistence type="predicted"/>
<dbReference type="InterPro" id="IPR006528">
    <property type="entry name" value="Phage_head_morphogenesis_dom"/>
</dbReference>
<dbReference type="Pfam" id="PF04233">
    <property type="entry name" value="Phage_Mu_F"/>
    <property type="match status" value="1"/>
</dbReference>
<feature type="domain" description="Phage head morphogenesis" evidence="1">
    <location>
        <begin position="189"/>
        <end position="295"/>
    </location>
</feature>
<dbReference type="RefSeq" id="WP_254250538.1">
    <property type="nucleotide sequence ID" value="NZ_CP073809.1"/>
</dbReference>
<evidence type="ECO:0000259" key="1">
    <source>
        <dbReference type="Pfam" id="PF04233"/>
    </source>
</evidence>
<organism evidence="2 3">
    <name type="scientific">Macrococcus equipercicus</name>
    <dbReference type="NCBI Taxonomy" id="69967"/>
    <lineage>
        <taxon>Bacteria</taxon>
        <taxon>Bacillati</taxon>
        <taxon>Bacillota</taxon>
        <taxon>Bacilli</taxon>
        <taxon>Bacillales</taxon>
        <taxon>Staphylococcaceae</taxon>
        <taxon>Macrococcus</taxon>
    </lineage>
</organism>
<evidence type="ECO:0000313" key="3">
    <source>
        <dbReference type="Proteomes" id="UP001057381"/>
    </source>
</evidence>